<evidence type="ECO:0000313" key="2">
    <source>
        <dbReference type="EMBL" id="EJU04608.1"/>
    </source>
</evidence>
<dbReference type="PANTHER" id="PTHR35567">
    <property type="entry name" value="MALATE DEHYDROGENASE (AFU_ORTHOLOGUE AFUA_2G13800)"/>
    <property type="match status" value="1"/>
</dbReference>
<dbReference type="Proteomes" id="UP000030653">
    <property type="component" value="Unassembled WGS sequence"/>
</dbReference>
<evidence type="ECO:0000256" key="1">
    <source>
        <dbReference type="SAM" id="SignalP"/>
    </source>
</evidence>
<organism evidence="2 3">
    <name type="scientific">Dacryopinax primogenitus (strain DJM 731)</name>
    <name type="common">Brown rot fungus</name>
    <dbReference type="NCBI Taxonomy" id="1858805"/>
    <lineage>
        <taxon>Eukaryota</taxon>
        <taxon>Fungi</taxon>
        <taxon>Dikarya</taxon>
        <taxon>Basidiomycota</taxon>
        <taxon>Agaricomycotina</taxon>
        <taxon>Dacrymycetes</taxon>
        <taxon>Dacrymycetales</taxon>
        <taxon>Dacrymycetaceae</taxon>
        <taxon>Dacryopinax</taxon>
    </lineage>
</organism>
<dbReference type="HOGENOM" id="CLU_067863_3_1_1"/>
<feature type="signal peptide" evidence="1">
    <location>
        <begin position="1"/>
        <end position="20"/>
    </location>
</feature>
<dbReference type="EMBL" id="JH795857">
    <property type="protein sequence ID" value="EJU04608.1"/>
    <property type="molecule type" value="Genomic_DNA"/>
</dbReference>
<dbReference type="AlphaFoldDB" id="M5GFZ7"/>
<dbReference type="OMA" id="PKLGQHY"/>
<accession>M5GFZ7</accession>
<dbReference type="RefSeq" id="XP_040631502.1">
    <property type="nucleotide sequence ID" value="XM_040777534.1"/>
</dbReference>
<gene>
    <name evidence="2" type="ORF">DACRYDRAFT_98503</name>
</gene>
<dbReference type="OrthoDB" id="1859733at2759"/>
<dbReference type="InterPro" id="IPR021851">
    <property type="entry name" value="DUF3455"/>
</dbReference>
<evidence type="ECO:0008006" key="4">
    <source>
        <dbReference type="Google" id="ProtNLM"/>
    </source>
</evidence>
<proteinExistence type="predicted"/>
<reference evidence="2 3" key="1">
    <citation type="journal article" date="2012" name="Science">
        <title>The Paleozoic origin of enzymatic lignin decomposition reconstructed from 31 fungal genomes.</title>
        <authorList>
            <person name="Floudas D."/>
            <person name="Binder M."/>
            <person name="Riley R."/>
            <person name="Barry K."/>
            <person name="Blanchette R.A."/>
            <person name="Henrissat B."/>
            <person name="Martinez A.T."/>
            <person name="Otillar R."/>
            <person name="Spatafora J.W."/>
            <person name="Yadav J.S."/>
            <person name="Aerts A."/>
            <person name="Benoit I."/>
            <person name="Boyd A."/>
            <person name="Carlson A."/>
            <person name="Copeland A."/>
            <person name="Coutinho P.M."/>
            <person name="de Vries R.P."/>
            <person name="Ferreira P."/>
            <person name="Findley K."/>
            <person name="Foster B."/>
            <person name="Gaskell J."/>
            <person name="Glotzer D."/>
            <person name="Gorecki P."/>
            <person name="Heitman J."/>
            <person name="Hesse C."/>
            <person name="Hori C."/>
            <person name="Igarashi K."/>
            <person name="Jurgens J.A."/>
            <person name="Kallen N."/>
            <person name="Kersten P."/>
            <person name="Kohler A."/>
            <person name="Kuees U."/>
            <person name="Kumar T.K.A."/>
            <person name="Kuo A."/>
            <person name="LaButti K."/>
            <person name="Larrondo L.F."/>
            <person name="Lindquist E."/>
            <person name="Ling A."/>
            <person name="Lombard V."/>
            <person name="Lucas S."/>
            <person name="Lundell T."/>
            <person name="Martin R."/>
            <person name="McLaughlin D.J."/>
            <person name="Morgenstern I."/>
            <person name="Morin E."/>
            <person name="Murat C."/>
            <person name="Nagy L.G."/>
            <person name="Nolan M."/>
            <person name="Ohm R.A."/>
            <person name="Patyshakuliyeva A."/>
            <person name="Rokas A."/>
            <person name="Ruiz-Duenas F.J."/>
            <person name="Sabat G."/>
            <person name="Salamov A."/>
            <person name="Samejima M."/>
            <person name="Schmutz J."/>
            <person name="Slot J.C."/>
            <person name="St John F."/>
            <person name="Stenlid J."/>
            <person name="Sun H."/>
            <person name="Sun S."/>
            <person name="Syed K."/>
            <person name="Tsang A."/>
            <person name="Wiebenga A."/>
            <person name="Young D."/>
            <person name="Pisabarro A."/>
            <person name="Eastwood D.C."/>
            <person name="Martin F."/>
            <person name="Cullen D."/>
            <person name="Grigoriev I.V."/>
            <person name="Hibbett D.S."/>
        </authorList>
    </citation>
    <scope>NUCLEOTIDE SEQUENCE [LARGE SCALE GENOMIC DNA]</scope>
    <source>
        <strain evidence="2 3">DJM-731 SS1</strain>
    </source>
</reference>
<keyword evidence="3" id="KW-1185">Reference proteome</keyword>
<keyword evidence="1" id="KW-0732">Signal</keyword>
<evidence type="ECO:0000313" key="3">
    <source>
        <dbReference type="Proteomes" id="UP000030653"/>
    </source>
</evidence>
<dbReference type="PANTHER" id="PTHR35567:SF1">
    <property type="entry name" value="CONSERVED FUNGAL PROTEIN (AFU_ORTHOLOGUE AFUA_1G14230)"/>
    <property type="match status" value="1"/>
</dbReference>
<dbReference type="GeneID" id="63692596"/>
<feature type="chain" id="PRO_5004067811" description="Malate dehydrogenase" evidence="1">
    <location>
        <begin position="21"/>
        <end position="230"/>
    </location>
</feature>
<dbReference type="Pfam" id="PF11937">
    <property type="entry name" value="DUF3455"/>
    <property type="match status" value="1"/>
</dbReference>
<protein>
    <recommendedName>
        <fullName evidence="4">Malate dehydrogenase</fullName>
    </recommendedName>
</protein>
<name>M5GFZ7_DACPD</name>
<sequence length="230" mass="24206">MHCLFKLMALALAVLPLVSADLHAQGTQPHCSVANISLPDALTGDSHGLTNLTALIPPANVSIVQVTIGFGAQNYTCTQGKYVNVGAVAQVFDISCIQNLPSISAGLSLAINELESVAGEGLLNFITMLAKMGGFKLADHYFDTSSGALAPVFNFQISGGGFAIGKKLQDIPDPVNPIKNVDWLQLTAVQGDAAKFLVREQTVGGQPPASCAVENETLQVPYAAKYWFFG</sequence>